<feature type="region of interest" description="Disordered" evidence="1">
    <location>
        <begin position="1"/>
        <end position="47"/>
    </location>
</feature>
<dbReference type="OrthoDB" id="5289372at2"/>
<keyword evidence="2" id="KW-0812">Transmembrane</keyword>
<dbReference type="SMART" id="SM00014">
    <property type="entry name" value="acidPPc"/>
    <property type="match status" value="1"/>
</dbReference>
<evidence type="ECO:0000256" key="2">
    <source>
        <dbReference type="SAM" id="Phobius"/>
    </source>
</evidence>
<keyword evidence="2" id="KW-1133">Transmembrane helix</keyword>
<evidence type="ECO:0000313" key="5">
    <source>
        <dbReference type="Proteomes" id="UP000295281"/>
    </source>
</evidence>
<evidence type="ECO:0000256" key="1">
    <source>
        <dbReference type="SAM" id="MobiDB-lite"/>
    </source>
</evidence>
<sequence>MHTSRIRPKPHHLAGNPLTAHNRDDRADHGPRSASNAPAATGSGSGPVAWPSASEIAWGLASDKIAILLAVVLVTMTVLSAGALHPIDTLINTYPRPFESERFRTFLILWPDTVASRAVALPVLTVVAGHLAYWHRSWRPVVLAVGGVFGMVCLVATMKVVLRRSHPRSGDPAFFADSGEWFPSESVSFPSGHGANAILIYGLVLFLIVRYRAVRPHIVPRFAYAIAAIAILQSLVSAYLHFHWFTDLVTGMVAGAFALRLTMKLDEMIPDGRTAAWWPFYGRAATLGVADRVMRLLRWSLDSRRRPGPRGLAGAPTCPTCHDTGKNCAGHGARRR</sequence>
<feature type="transmembrane region" description="Helical" evidence="2">
    <location>
        <begin position="193"/>
        <end position="211"/>
    </location>
</feature>
<protein>
    <submittedName>
        <fullName evidence="4">Undecaprenyl-diphosphatase</fullName>
    </submittedName>
</protein>
<proteinExistence type="predicted"/>
<feature type="transmembrane region" description="Helical" evidence="2">
    <location>
        <begin position="141"/>
        <end position="162"/>
    </location>
</feature>
<dbReference type="Gene3D" id="1.20.144.10">
    <property type="entry name" value="Phosphatidic acid phosphatase type 2/haloperoxidase"/>
    <property type="match status" value="1"/>
</dbReference>
<dbReference type="InterPro" id="IPR000326">
    <property type="entry name" value="PAP2/HPO"/>
</dbReference>
<evidence type="ECO:0000313" key="4">
    <source>
        <dbReference type="EMBL" id="TDQ52293.1"/>
    </source>
</evidence>
<feature type="domain" description="Phosphatidic acid phosphatase type 2/haloperoxidase" evidence="3">
    <location>
        <begin position="141"/>
        <end position="263"/>
    </location>
</feature>
<dbReference type="Pfam" id="PF01569">
    <property type="entry name" value="PAP2"/>
    <property type="match status" value="1"/>
</dbReference>
<dbReference type="EMBL" id="SNYN01000007">
    <property type="protein sequence ID" value="TDQ52293.1"/>
    <property type="molecule type" value="Genomic_DNA"/>
</dbReference>
<feature type="compositionally biased region" description="Basic residues" evidence="1">
    <location>
        <begin position="1"/>
        <end position="12"/>
    </location>
</feature>
<feature type="transmembrane region" description="Helical" evidence="2">
    <location>
        <begin position="114"/>
        <end position="134"/>
    </location>
</feature>
<reference evidence="4 5" key="1">
    <citation type="submission" date="2019-03" db="EMBL/GenBank/DDBJ databases">
        <title>Genomic Encyclopedia of Type Strains, Phase IV (KMG-IV): sequencing the most valuable type-strain genomes for metagenomic binning, comparative biology and taxonomic classification.</title>
        <authorList>
            <person name="Goeker M."/>
        </authorList>
    </citation>
    <scope>NUCLEOTIDE SEQUENCE [LARGE SCALE GENOMIC DNA]</scope>
    <source>
        <strain evidence="4 5">DSM 46770</strain>
    </source>
</reference>
<comment type="caution">
    <text evidence="4">The sequence shown here is derived from an EMBL/GenBank/DDBJ whole genome shotgun (WGS) entry which is preliminary data.</text>
</comment>
<evidence type="ECO:0000259" key="3">
    <source>
        <dbReference type="SMART" id="SM00014"/>
    </source>
</evidence>
<dbReference type="SUPFAM" id="SSF48317">
    <property type="entry name" value="Acid phosphatase/Vanadium-dependent haloperoxidase"/>
    <property type="match status" value="1"/>
</dbReference>
<dbReference type="InterPro" id="IPR036938">
    <property type="entry name" value="PAP2/HPO_sf"/>
</dbReference>
<dbReference type="AlphaFoldDB" id="A0A4R6V7L8"/>
<keyword evidence="5" id="KW-1185">Reference proteome</keyword>
<keyword evidence="2" id="KW-0472">Membrane</keyword>
<organism evidence="4 5">
    <name type="scientific">Actinorugispora endophytica</name>
    <dbReference type="NCBI Taxonomy" id="1605990"/>
    <lineage>
        <taxon>Bacteria</taxon>
        <taxon>Bacillati</taxon>
        <taxon>Actinomycetota</taxon>
        <taxon>Actinomycetes</taxon>
        <taxon>Streptosporangiales</taxon>
        <taxon>Nocardiopsidaceae</taxon>
        <taxon>Actinorugispora</taxon>
    </lineage>
</organism>
<dbReference type="Proteomes" id="UP000295281">
    <property type="component" value="Unassembled WGS sequence"/>
</dbReference>
<name>A0A4R6V7L8_9ACTN</name>
<feature type="transmembrane region" description="Helical" evidence="2">
    <location>
        <begin position="65"/>
        <end position="87"/>
    </location>
</feature>
<feature type="compositionally biased region" description="Basic and acidic residues" evidence="1">
    <location>
        <begin position="21"/>
        <end position="31"/>
    </location>
</feature>
<accession>A0A4R6V7L8</accession>
<feature type="transmembrane region" description="Helical" evidence="2">
    <location>
        <begin position="218"/>
        <end position="236"/>
    </location>
</feature>
<gene>
    <name evidence="4" type="ORF">EV190_107125</name>
</gene>